<keyword evidence="3" id="KW-1185">Reference proteome</keyword>
<dbReference type="InterPro" id="IPR021741">
    <property type="entry name" value="DUF3311"/>
</dbReference>
<dbReference type="EMBL" id="BMNL01000002">
    <property type="protein sequence ID" value="GGP20284.1"/>
    <property type="molecule type" value="Genomic_DNA"/>
</dbReference>
<evidence type="ECO:0000313" key="2">
    <source>
        <dbReference type="EMBL" id="GGP20284.1"/>
    </source>
</evidence>
<name>A0A830GUM6_9CREN</name>
<feature type="transmembrane region" description="Helical" evidence="1">
    <location>
        <begin position="5"/>
        <end position="24"/>
    </location>
</feature>
<comment type="caution">
    <text evidence="2">The sequence shown here is derived from an EMBL/GenBank/DDBJ whole genome shotgun (WGS) entry which is preliminary data.</text>
</comment>
<gene>
    <name evidence="2" type="ORF">GCM10007981_07740</name>
</gene>
<dbReference type="Proteomes" id="UP000610960">
    <property type="component" value="Unassembled WGS sequence"/>
</dbReference>
<feature type="transmembrane region" description="Helical" evidence="1">
    <location>
        <begin position="36"/>
        <end position="61"/>
    </location>
</feature>
<reference evidence="2" key="2">
    <citation type="submission" date="2020-09" db="EMBL/GenBank/DDBJ databases">
        <authorList>
            <person name="Sun Q."/>
            <person name="Ohkuma M."/>
        </authorList>
    </citation>
    <scope>NUCLEOTIDE SEQUENCE</scope>
    <source>
        <strain evidence="2">JCM 10088</strain>
    </source>
</reference>
<accession>A0A830GUM6</accession>
<dbReference type="Pfam" id="PF11755">
    <property type="entry name" value="DUF3311"/>
    <property type="match status" value="1"/>
</dbReference>
<evidence type="ECO:0000256" key="1">
    <source>
        <dbReference type="SAM" id="Phobius"/>
    </source>
</evidence>
<keyword evidence="1" id="KW-0812">Transmembrane</keyword>
<keyword evidence="1" id="KW-0472">Membrane</keyword>
<proteinExistence type="predicted"/>
<reference evidence="2" key="1">
    <citation type="journal article" date="2014" name="Int. J. Syst. Evol. Microbiol.">
        <title>Complete genome sequence of Corynebacterium casei LMG S-19264T (=DSM 44701T), isolated from a smear-ripened cheese.</title>
        <authorList>
            <consortium name="US DOE Joint Genome Institute (JGI-PGF)"/>
            <person name="Walter F."/>
            <person name="Albersmeier A."/>
            <person name="Kalinowski J."/>
            <person name="Ruckert C."/>
        </authorList>
    </citation>
    <scope>NUCLEOTIDE SEQUENCE</scope>
    <source>
        <strain evidence="2">JCM 10088</strain>
    </source>
</reference>
<dbReference type="AlphaFoldDB" id="A0A830GUM6"/>
<evidence type="ECO:0000313" key="3">
    <source>
        <dbReference type="Proteomes" id="UP000610960"/>
    </source>
</evidence>
<protein>
    <recommendedName>
        <fullName evidence="4">DUF3311 domain-containing protein</fullName>
    </recommendedName>
</protein>
<keyword evidence="1" id="KW-1133">Transmembrane helix</keyword>
<sequence length="65" mass="7416">MVKRIIAVILIIIPLIIYLDLPSYNTVNPTLLGVPFFYWYQTLWLALSAILFAIAAVLLYWGESS</sequence>
<organism evidence="2 3">
    <name type="scientific">Thermocladium modestius</name>
    <dbReference type="NCBI Taxonomy" id="62609"/>
    <lineage>
        <taxon>Archaea</taxon>
        <taxon>Thermoproteota</taxon>
        <taxon>Thermoprotei</taxon>
        <taxon>Thermoproteales</taxon>
        <taxon>Thermoproteaceae</taxon>
        <taxon>Thermocladium</taxon>
    </lineage>
</organism>
<evidence type="ECO:0008006" key="4">
    <source>
        <dbReference type="Google" id="ProtNLM"/>
    </source>
</evidence>